<dbReference type="SUPFAM" id="SSF48452">
    <property type="entry name" value="TPR-like"/>
    <property type="match status" value="1"/>
</dbReference>
<keyword evidence="1" id="KW-0677">Repeat</keyword>
<accession>A0A0K9PB02</accession>
<dbReference type="GO" id="GO:0009507">
    <property type="term" value="C:chloroplast"/>
    <property type="evidence" value="ECO:0000318"/>
    <property type="project" value="GO_Central"/>
</dbReference>
<dbReference type="EMBL" id="LFYR01000981">
    <property type="protein sequence ID" value="KMZ66141.1"/>
    <property type="molecule type" value="Genomic_DNA"/>
</dbReference>
<gene>
    <name evidence="4" type="ORF">ZOSMA_2G01530</name>
</gene>
<dbReference type="SMART" id="SM00028">
    <property type="entry name" value="TPR"/>
    <property type="match status" value="5"/>
</dbReference>
<dbReference type="OrthoDB" id="771227at2759"/>
<proteinExistence type="predicted"/>
<dbReference type="PROSITE" id="PS50005">
    <property type="entry name" value="TPR"/>
    <property type="match status" value="1"/>
</dbReference>
<keyword evidence="2 3" id="KW-0802">TPR repeat</keyword>
<dbReference type="OMA" id="DQGKMSE"/>
<reference evidence="5" key="1">
    <citation type="journal article" date="2016" name="Nature">
        <title>The genome of the seagrass Zostera marina reveals angiosperm adaptation to the sea.</title>
        <authorList>
            <person name="Olsen J.L."/>
            <person name="Rouze P."/>
            <person name="Verhelst B."/>
            <person name="Lin Y.-C."/>
            <person name="Bayer T."/>
            <person name="Collen J."/>
            <person name="Dattolo E."/>
            <person name="De Paoli E."/>
            <person name="Dittami S."/>
            <person name="Maumus F."/>
            <person name="Michel G."/>
            <person name="Kersting A."/>
            <person name="Lauritano C."/>
            <person name="Lohaus R."/>
            <person name="Toepel M."/>
            <person name="Tonon T."/>
            <person name="Vanneste K."/>
            <person name="Amirebrahimi M."/>
            <person name="Brakel J."/>
            <person name="Bostroem C."/>
            <person name="Chovatia M."/>
            <person name="Grimwood J."/>
            <person name="Jenkins J.W."/>
            <person name="Jueterbock A."/>
            <person name="Mraz A."/>
            <person name="Stam W.T."/>
            <person name="Tice H."/>
            <person name="Bornberg-Bauer E."/>
            <person name="Green P.J."/>
            <person name="Pearson G.A."/>
            <person name="Procaccini G."/>
            <person name="Duarte C.M."/>
            <person name="Schmutz J."/>
            <person name="Reusch T.B.H."/>
            <person name="Van de Peer Y."/>
        </authorList>
    </citation>
    <scope>NUCLEOTIDE SEQUENCE [LARGE SCALE GENOMIC DNA]</scope>
    <source>
        <strain evidence="5">cv. Finnish</strain>
    </source>
</reference>
<comment type="caution">
    <text evidence="4">The sequence shown here is derived from an EMBL/GenBank/DDBJ whole genome shotgun (WGS) entry which is preliminary data.</text>
</comment>
<evidence type="ECO:0000256" key="3">
    <source>
        <dbReference type="PROSITE-ProRule" id="PRU00339"/>
    </source>
</evidence>
<dbReference type="PANTHER" id="PTHR45641:SF19">
    <property type="entry name" value="NEPHROCYSTIN-3"/>
    <property type="match status" value="1"/>
</dbReference>
<evidence type="ECO:0000256" key="1">
    <source>
        <dbReference type="ARBA" id="ARBA00022737"/>
    </source>
</evidence>
<organism evidence="4 5">
    <name type="scientific">Zostera marina</name>
    <name type="common">Eelgrass</name>
    <dbReference type="NCBI Taxonomy" id="29655"/>
    <lineage>
        <taxon>Eukaryota</taxon>
        <taxon>Viridiplantae</taxon>
        <taxon>Streptophyta</taxon>
        <taxon>Embryophyta</taxon>
        <taxon>Tracheophyta</taxon>
        <taxon>Spermatophyta</taxon>
        <taxon>Magnoliopsida</taxon>
        <taxon>Liliopsida</taxon>
        <taxon>Zosteraceae</taxon>
        <taxon>Zostera</taxon>
    </lineage>
</organism>
<dbReference type="Gene3D" id="1.25.40.10">
    <property type="entry name" value="Tetratricopeptide repeat domain"/>
    <property type="match status" value="2"/>
</dbReference>
<dbReference type="AlphaFoldDB" id="A0A0K9PB02"/>
<protein>
    <submittedName>
        <fullName evidence="4">Uncharacterized protein</fullName>
    </submittedName>
</protein>
<name>A0A0K9PB02_ZOSMR</name>
<evidence type="ECO:0000313" key="4">
    <source>
        <dbReference type="EMBL" id="KMZ66141.1"/>
    </source>
</evidence>
<sequence length="563" mass="63677">MLCSATSTATLSCSLLSSSASTCVFSPRPFVRRRNHRDGRMVWHTNLCLFFDLKMDTCCQLCRISAKSASKEGALSVLSHSEDLERFKNSRIYPNPANDFEKQLEELFTEIMNMLRIGNRNDALYLLQANHQAVKEQISSGIKTIEQAAILDVVALGYVAYGDQEILDNLLRMLSGIVDNLKDHEQPLDSILIHMGSMYTTLGRFDEAMRMYGRSLEILEHFFGKQSPFLVMGLLGKAKVLKSTGRVTEAIDTYHQTVNILEKNRGTESEELVIPLFALGDLQIDEGMVLEAEYSFKRIYTIYSKSYGENDGRVGMALCSLAHAVFAKGNLEEAISMYRKGLDIIKDSKYLHPNDDDLVKMKVDLAELLHIAGRNQEGRELLEECLLIAEKCKGEDHPSLVTHIINLATSHSHSKNLAEAERLLRVGLRLISKTVGVKDQSITVPMLHLAIVLYNLKRDKEAERYALEALNIREEAFGMQSLPVAEALDCVISIQMRLEKDDSDLLAQLKRLLSIQENELGYDNEDVMMTLKKIVFFLDKMCKKEEILPIKRRLTLLQNKYIG</sequence>
<feature type="repeat" description="TPR" evidence="3">
    <location>
        <begin position="189"/>
        <end position="222"/>
    </location>
</feature>
<dbReference type="InterPro" id="IPR019734">
    <property type="entry name" value="TPR_rpt"/>
</dbReference>
<dbReference type="Pfam" id="PF13424">
    <property type="entry name" value="TPR_12"/>
    <property type="match status" value="3"/>
</dbReference>
<dbReference type="GO" id="GO:0009658">
    <property type="term" value="P:chloroplast organization"/>
    <property type="evidence" value="ECO:0000318"/>
    <property type="project" value="GO_Central"/>
</dbReference>
<evidence type="ECO:0000256" key="2">
    <source>
        <dbReference type="ARBA" id="ARBA00022803"/>
    </source>
</evidence>
<keyword evidence="5" id="KW-1185">Reference proteome</keyword>
<dbReference type="Pfam" id="PF13374">
    <property type="entry name" value="TPR_10"/>
    <property type="match status" value="1"/>
</dbReference>
<dbReference type="InterPro" id="IPR011990">
    <property type="entry name" value="TPR-like_helical_dom_sf"/>
</dbReference>
<evidence type="ECO:0000313" key="5">
    <source>
        <dbReference type="Proteomes" id="UP000036987"/>
    </source>
</evidence>
<dbReference type="STRING" id="29655.A0A0K9PB02"/>
<dbReference type="Proteomes" id="UP000036987">
    <property type="component" value="Unassembled WGS sequence"/>
</dbReference>
<dbReference type="PANTHER" id="PTHR45641">
    <property type="entry name" value="TETRATRICOPEPTIDE REPEAT PROTEIN (AFU_ORTHOLOGUE AFUA_6G03870)"/>
    <property type="match status" value="1"/>
</dbReference>